<evidence type="ECO:0000256" key="1">
    <source>
        <dbReference type="ARBA" id="ARBA00022801"/>
    </source>
</evidence>
<feature type="domain" description="Peptidase M20 dimerisation" evidence="3">
    <location>
        <begin position="210"/>
        <end position="300"/>
    </location>
</feature>
<dbReference type="Gene3D" id="3.30.70.360">
    <property type="match status" value="1"/>
</dbReference>
<reference evidence="4" key="1">
    <citation type="submission" date="2019-03" db="EMBL/GenBank/DDBJ databases">
        <title>Lake Tanganyika Metagenome-Assembled Genomes (MAGs).</title>
        <authorList>
            <person name="Tran P."/>
        </authorList>
    </citation>
    <scope>NUCLEOTIDE SEQUENCE</scope>
    <source>
        <strain evidence="4">K_DeepCast_65m_m2_066</strain>
    </source>
</reference>
<gene>
    <name evidence="4" type="ORF">FJZ47_12550</name>
</gene>
<organism evidence="4 5">
    <name type="scientific">Tectimicrobiota bacterium</name>
    <dbReference type="NCBI Taxonomy" id="2528274"/>
    <lineage>
        <taxon>Bacteria</taxon>
        <taxon>Pseudomonadati</taxon>
        <taxon>Nitrospinota/Tectimicrobiota group</taxon>
        <taxon>Candidatus Tectimicrobiota</taxon>
    </lineage>
</organism>
<sequence length="447" mass="47466">MATIAELKATAQASIDARSTWLIDIAKTILAHPEAGFQEVNTARLTSEKLHELGIAHETGLALTGIKGMIRGGTPGPTVAVIGELDSLRVPSHPHADPTTGAAHACGHHCQIGMMLGAAVALKALEGAPELAGNIAVMAVPAEEFIDVEYRWQLHQEGKLGLMAGKQELIRLGAFDDVDMAMMVHTASGSAEATKFALGGTSNGHVVKYVRFLGRSAHAGSAPHRGVNALQAAMVALNAINTQRETLRNEDTIRLHGILTRGGTSVNAVPAEVRYEGRVRGRNAEAIADANKKMDRCLRAGALAMGAKVNIVTIPGYLPMLNNLPMLECFQRNATQLVGASQVATHPVTYNRGGSTDMGDLSQIMPVIHPYTTAATGTGHGADYLIEDYVQAVIQPAKAMAMTVIDLLATGAEKAREVLATNTVPMNKQQYLALQDTRLTEELYEGR</sequence>
<comment type="caution">
    <text evidence="4">The sequence shown here is derived from an EMBL/GenBank/DDBJ whole genome shotgun (WGS) entry which is preliminary data.</text>
</comment>
<dbReference type="PANTHER" id="PTHR30575:SF3">
    <property type="entry name" value="PEPTIDASE M20 DIMERISATION DOMAIN-CONTAINING PROTEIN"/>
    <property type="match status" value="1"/>
</dbReference>
<dbReference type="GO" id="GO:0005737">
    <property type="term" value="C:cytoplasm"/>
    <property type="evidence" value="ECO:0007669"/>
    <property type="project" value="TreeGrafter"/>
</dbReference>
<evidence type="ECO:0000259" key="3">
    <source>
        <dbReference type="Pfam" id="PF07687"/>
    </source>
</evidence>
<accession>A0A937W3L7</accession>
<keyword evidence="1" id="KW-0378">Hydrolase</keyword>
<dbReference type="SUPFAM" id="SSF53187">
    <property type="entry name" value="Zn-dependent exopeptidases"/>
    <property type="match status" value="1"/>
</dbReference>
<dbReference type="InterPro" id="IPR052030">
    <property type="entry name" value="Peptidase_M20/M20A_hydrolases"/>
</dbReference>
<dbReference type="EMBL" id="VGLS01000366">
    <property type="protein sequence ID" value="MBM3224617.1"/>
    <property type="molecule type" value="Genomic_DNA"/>
</dbReference>
<dbReference type="InterPro" id="IPR017144">
    <property type="entry name" value="Xaa-Arg_dipeptidase"/>
</dbReference>
<dbReference type="Pfam" id="PF07687">
    <property type="entry name" value="M20_dimer"/>
    <property type="match status" value="1"/>
</dbReference>
<dbReference type="InterPro" id="IPR017439">
    <property type="entry name" value="Amidohydrolase"/>
</dbReference>
<dbReference type="InterPro" id="IPR036264">
    <property type="entry name" value="Bact_exopeptidase_dim_dom"/>
</dbReference>
<dbReference type="GO" id="GO:0016805">
    <property type="term" value="F:dipeptidase activity"/>
    <property type="evidence" value="ECO:0007669"/>
    <property type="project" value="InterPro"/>
</dbReference>
<protein>
    <recommendedName>
        <fullName evidence="2">Peptidase M20 domain-containing protein 2</fullName>
    </recommendedName>
</protein>
<dbReference type="GO" id="GO:0071713">
    <property type="term" value="F:para-aminobenzoyl-glutamate hydrolase activity"/>
    <property type="evidence" value="ECO:0007669"/>
    <property type="project" value="TreeGrafter"/>
</dbReference>
<dbReference type="GO" id="GO:0046657">
    <property type="term" value="P:folic acid catabolic process"/>
    <property type="evidence" value="ECO:0007669"/>
    <property type="project" value="TreeGrafter"/>
</dbReference>
<proteinExistence type="inferred from homology"/>
<dbReference type="SUPFAM" id="SSF55031">
    <property type="entry name" value="Bacterial exopeptidase dimerisation domain"/>
    <property type="match status" value="1"/>
</dbReference>
<dbReference type="Proteomes" id="UP000712673">
    <property type="component" value="Unassembled WGS sequence"/>
</dbReference>
<dbReference type="PANTHER" id="PTHR30575">
    <property type="entry name" value="PEPTIDASE M20"/>
    <property type="match status" value="1"/>
</dbReference>
<dbReference type="AlphaFoldDB" id="A0A937W3L7"/>
<dbReference type="Pfam" id="PF01546">
    <property type="entry name" value="Peptidase_M20"/>
    <property type="match status" value="1"/>
</dbReference>
<dbReference type="InterPro" id="IPR002933">
    <property type="entry name" value="Peptidase_M20"/>
</dbReference>
<comment type="similarity">
    <text evidence="2">Belongs to the peptidase M20A family.</text>
</comment>
<evidence type="ECO:0000313" key="4">
    <source>
        <dbReference type="EMBL" id="MBM3224617.1"/>
    </source>
</evidence>
<dbReference type="Gene3D" id="3.40.630.10">
    <property type="entry name" value="Zn peptidases"/>
    <property type="match status" value="1"/>
</dbReference>
<dbReference type="PIRSF" id="PIRSF037226">
    <property type="entry name" value="Amidohydrolase_ACY1L2_prd"/>
    <property type="match status" value="1"/>
</dbReference>
<dbReference type="InterPro" id="IPR011650">
    <property type="entry name" value="Peptidase_M20_dimer"/>
</dbReference>
<evidence type="ECO:0000313" key="5">
    <source>
        <dbReference type="Proteomes" id="UP000712673"/>
    </source>
</evidence>
<evidence type="ECO:0000256" key="2">
    <source>
        <dbReference type="PIRNR" id="PIRNR037226"/>
    </source>
</evidence>
<dbReference type="NCBIfam" id="TIGR01891">
    <property type="entry name" value="amidohydrolases"/>
    <property type="match status" value="1"/>
</dbReference>
<name>A0A937W3L7_UNCTE</name>